<dbReference type="Proteomes" id="UP000321196">
    <property type="component" value="Unassembled WGS sequence"/>
</dbReference>
<evidence type="ECO:0008006" key="5">
    <source>
        <dbReference type="Google" id="ProtNLM"/>
    </source>
</evidence>
<evidence type="ECO:0000313" key="3">
    <source>
        <dbReference type="EMBL" id="TXK04116.1"/>
    </source>
</evidence>
<protein>
    <recommendedName>
        <fullName evidence="5">DUF3322 and DUF2220 domain-containing protein</fullName>
    </recommendedName>
</protein>
<dbReference type="OrthoDB" id="322908at2"/>
<evidence type="ECO:0000313" key="4">
    <source>
        <dbReference type="Proteomes" id="UP000321196"/>
    </source>
</evidence>
<evidence type="ECO:0000259" key="2">
    <source>
        <dbReference type="Pfam" id="PF11795"/>
    </source>
</evidence>
<proteinExistence type="predicted"/>
<dbReference type="InterPro" id="IPR024537">
    <property type="entry name" value="DUF3322"/>
</dbReference>
<dbReference type="Pfam" id="PF09983">
    <property type="entry name" value="JetD_C"/>
    <property type="match status" value="1"/>
</dbReference>
<comment type="caution">
    <text evidence="3">The sequence shown here is derived from an EMBL/GenBank/DDBJ whole genome shotgun (WGS) entry which is preliminary data.</text>
</comment>
<keyword evidence="4" id="KW-1185">Reference proteome</keyword>
<reference evidence="3 4" key="1">
    <citation type="submission" date="2019-08" db="EMBL/GenBank/DDBJ databases">
        <authorList>
            <person name="Dong K."/>
        </authorList>
    </citation>
    <scope>NUCLEOTIDE SEQUENCE [LARGE SCALE GENOMIC DNA]</scope>
    <source>
        <strain evidence="3 4">M4-8</strain>
    </source>
</reference>
<name>A0A5C8HLE5_9MICO</name>
<dbReference type="AlphaFoldDB" id="A0A5C8HLE5"/>
<dbReference type="Pfam" id="PF11795">
    <property type="entry name" value="DUF3322"/>
    <property type="match status" value="1"/>
</dbReference>
<accession>A0A5C8HLE5</accession>
<dbReference type="RefSeq" id="WP_147826172.1">
    <property type="nucleotide sequence ID" value="NZ_BAAARG010000003.1"/>
</dbReference>
<dbReference type="InterPro" id="IPR024534">
    <property type="entry name" value="JetD_C"/>
</dbReference>
<evidence type="ECO:0000259" key="1">
    <source>
        <dbReference type="Pfam" id="PF09983"/>
    </source>
</evidence>
<feature type="domain" description="Wadjet protein JetD C-terminal" evidence="1">
    <location>
        <begin position="197"/>
        <end position="374"/>
    </location>
</feature>
<feature type="domain" description="DUF3322" evidence="2">
    <location>
        <begin position="10"/>
        <end position="185"/>
    </location>
</feature>
<sequence>MKSSAEFERDVTRRLERSWAEELVGPTGDWPRKFPLGLESADVLGADFGSFVGQIDAWRRYARERGLTLHETGRRVGAVTHRIPSHVTVEDPGEAAALVGSGWPERLARGAVRVREVGARFPAFNGVARLVRATDSYTDTDFDLLLNAGEWFRENTAQGLTPRQVPIEGFHAKWLNTSQHLVAMLAGQDSLGVEPKHPGRIHFSYLDPEYLATGTRRHDSATVGDSVMPAYHPRVVIISENKDTAIFFPQVPGGISVEGVGRGARAIASFDWIKSAPAVIYWGDMDADGLEILNEFRAAGVPATSILMDQDAFDEWERFGTNVDSRGLALSGRKPRDVPHLIRERELYLALVDAEWPRVRRIEQERIPLDIALREVERVTSHVGSENLRHRAD</sequence>
<gene>
    <name evidence="3" type="ORF">FVP60_10140</name>
</gene>
<dbReference type="EMBL" id="VRSW01000003">
    <property type="protein sequence ID" value="TXK04116.1"/>
    <property type="molecule type" value="Genomic_DNA"/>
</dbReference>
<organism evidence="3 4">
    <name type="scientific">Microbacterium mitrae</name>
    <dbReference type="NCBI Taxonomy" id="664640"/>
    <lineage>
        <taxon>Bacteria</taxon>
        <taxon>Bacillati</taxon>
        <taxon>Actinomycetota</taxon>
        <taxon>Actinomycetes</taxon>
        <taxon>Micrococcales</taxon>
        <taxon>Microbacteriaceae</taxon>
        <taxon>Microbacterium</taxon>
    </lineage>
</organism>